<evidence type="ECO:0000256" key="6">
    <source>
        <dbReference type="SAM" id="MobiDB-lite"/>
    </source>
</evidence>
<dbReference type="GO" id="GO:0003677">
    <property type="term" value="F:DNA binding"/>
    <property type="evidence" value="ECO:0007669"/>
    <property type="project" value="UniProtKB-KW"/>
</dbReference>
<dbReference type="GO" id="GO:0005634">
    <property type="term" value="C:nucleus"/>
    <property type="evidence" value="ECO:0007669"/>
    <property type="project" value="UniProtKB-SubCell"/>
</dbReference>
<feature type="region of interest" description="Disordered" evidence="6">
    <location>
        <begin position="1245"/>
        <end position="1288"/>
    </location>
</feature>
<feature type="compositionally biased region" description="Polar residues" evidence="6">
    <location>
        <begin position="2330"/>
        <end position="2342"/>
    </location>
</feature>
<sequence>MAEGYDKLLDFLLSEIALRGIQGASSADFRQLIRTFYNSTQNKDQTGNHEETHPTEDRLGRTFHEKVWQWLTEHPDIRIMYQNEAHRYSLSEFEAAELHETGTIGEVTSAISARPSKYSSKAVAQPSKALCAIEDALRQRISRTGQEPKHHATPLLDSSTTSSAFRKPRPLPKRPSSKTAVFDDPSSSITAPRLYASQSRMWQALTGHGIDLNKVPSMEFVLLSLIAAHGAAGIRQPDLIALSGQDKRSVPHRTDELARKCYIGKFPVQVNKMRTSLCIHRMFVSQNTVIESSAVEDVYQADGTFVVRSFAQLLYNKVGEGGVVPTRSIREKLGVPMETWNKRATQGALIRLDQSGMIKRRMVRTKTTGDHWITCIQVLRAPQEEDLKNLGFRRTADLGDDSISELPDGNMDEEALMRDLEADMLEETEAHANSQHGAQDAINKAENIPPQWTPDRFLANTVFDAVELGGAQGWDALELRDRIVGPFWRRPIESYLTRITNAWEKAQPIHIRHLAVIRDSGVTAQRKFLHYLYRTHANFQKAVDAGLADWDGVANYDADGFGDDVMLDAWGFSIVESQDLVGQNGSATLSEAGLSILKPRKNGPRWDIALAQEIGYEKVEKPGSKAKTQRGLGRPKKQAKTPKEKRVRVPKVPKPPKQSSVFSLSPEEKVSLGLHPNARLTKSIKSQVLAHREQTGDPTSLPSALLEGRTKRQLSVPLMTKEERLAAGLSTRGRLGIEQENKIRAERGLPKLAKKEKKRKQTNQPTVISKQQRIALGWIDHGRLPQALIEGLRQERDEGIAFEDSKVIPKYNDAMRAAKLAKMTKPAKLVKSTKSKGPTGLPKTPAAPTVEEGTLVENRELENTPDPIAVEPETQAQVSKLAPRKRKAKDLATTPAPAKKRRVKAIAPQDRASVPHTAQSPSTVDGAPMFGTSTSLGSTDVDGTSNQSQPTLVAIPVPVPLMPPQADESIVPSVESGNPQAPRKEAYMQPDPSKLDSLARTAFELYEKRSSSGLYLNPLVKRKIGRGRPRKAFIATFKLPELAQFDWFTTELDQEQIVPESQVVETPNRVSASLATPREETVDSHDTPRAEITPEAPFQSQSPSKEETREDVQNCTPPPSIASNTVIVESEELPIPSEVNSEALVQSTSEPLDASQDTQADVAVATGLTEGVAQPNTLTEDLEKQLLRACAPAARMIDTQADVHMVTGSTEGEPQPKNLTEDLKKQLPRPCAPVARMIGGWAPINASARSSTTPYRSPYATSPAPEARSPSQDASTTQNGRGLTPLAPDLQRSYSVFEDVASLPKDIHTAIVETPAPSIPGIKPRSKDQERGGSQLRFRQNIIMDIFKLCNGVFPGGGEIARPFLTLWKQRHPNIKAPSLSTITETLRTMSLIPKFGLKHWNFASYNKNTPGVTTRRMYTWASLNERSPQVQKLAFNMAQYSHIKEYSWRLSEKSLLYYPEEVRHLIGDIVSYQPVQAPPKDESIILNQLNPDLERQLDESKARRRSEWSKQTRLEVKARNIQNAQVERALSQQLVGSGGASHGKRARLASLNDTTKTLRRAPLYSADIDTLDEDSDEAETSEHDTGTSRPGQLSLSWVRPIVPHVPQRKPVPEDEESEDDESDEDPMDWTLEPVERITNDQDSPASTGPDRSTSAEDAVTIQKSKKRIRIVTPGGQSPRKRARNSTLSASQCGSDDDVQSDSYTEDETDDDQDSLQTKAKKQRVRAFRSRQNGRSGPPPTLIERLTGLTGDPNDPIYQIPQRASRPGCPSRSWSERKKRRVGKHKKERHYAEVIDPVDEVKKQLCTFVVISSLSGEDGYIDWSLVRKAHARDRFFDATKARKLWEWMQTNMAEQVEKLTTNFQSLYLEAYEASKVSPIENPETHDWAELVRWAVRKCTYPEIPLPLLQEALAQFTVQESNYENLDRVRWFKVGATDRNRAMLQLHTSYTAPLHRSRKATWSAEEKLLKARSWVRANTATSQAIYDGTLAHEKFKKLDETTLVNVVGDFVDKQHLRMRKLKRLLPGRNYNFTQALAKKYVRSFQLDDFMHAVAVKKRMDAAFSDADPGMRYYSISRCEEDASFAAVMTMVGEGAVRLVPQLPPVNSDHGAPLPRLSVWGFCEGGYHHRAIDRNRLFWDIHVVPTADYKFGNPLQPLSSLLASMDSDEHAVWSSLPEPPLPGKDNPDALLPIWSSIDGRTVTWPWWYRVLNLVLLPFIFLAGATAADIQAHCPENTTELFEIELVLEWLESINAIKKTVGGYITGPYFWAVFGDQLRDTENDWFGEHAKRKAKNHEKQRWREDYNLRHSTLQARNAQQDGGGVTSAVPAGETSTSRQILKNPKQQYRIVHEALDAERAQAEKDRSVFTARNSPTATQNQTNHVATTESKASASQTPEATSTSGDDVYMPDAGIDAEGEEDIDAEGEIDDGIY</sequence>
<dbReference type="PANTHER" id="PTHR15180">
    <property type="entry name" value="GENERAL TRANSCRIPTION FACTOR 3C POLYPEPTIDE 1"/>
    <property type="match status" value="1"/>
</dbReference>
<dbReference type="OrthoDB" id="5403573at2759"/>
<evidence type="ECO:0000313" key="9">
    <source>
        <dbReference type="EMBL" id="KAF7570962.1"/>
    </source>
</evidence>
<evidence type="ECO:0000256" key="4">
    <source>
        <dbReference type="ARBA" id="ARBA00023163"/>
    </source>
</evidence>
<name>A0A2W1GP86_9PLEO</name>
<dbReference type="PANTHER" id="PTHR15180:SF1">
    <property type="entry name" value="GENERAL TRANSCRIPTION FACTOR 3C POLYPEPTIDE 1"/>
    <property type="match status" value="1"/>
</dbReference>
<keyword evidence="5" id="KW-0539">Nucleus</keyword>
<feature type="region of interest" description="Disordered" evidence="6">
    <location>
        <begin position="1060"/>
        <end position="1122"/>
    </location>
</feature>
<proteinExistence type="predicted"/>
<evidence type="ECO:0000256" key="3">
    <source>
        <dbReference type="ARBA" id="ARBA00023125"/>
    </source>
</evidence>
<reference evidence="11" key="4">
    <citation type="journal article" date="2022" name="Microb. Genom.">
        <title>A global pangenome for the wheat fungal pathogen Pyrenophora tritici-repentis and prediction of effector protein structural homology.</title>
        <authorList>
            <person name="Moolhuijzen P.M."/>
            <person name="See P.T."/>
            <person name="Shi G."/>
            <person name="Powell H.R."/>
            <person name="Cockram J."/>
            <person name="Jorgensen L.N."/>
            <person name="Benslimane H."/>
            <person name="Strelkov S.E."/>
            <person name="Turner J."/>
            <person name="Liu Z."/>
            <person name="Moffat C.S."/>
        </authorList>
    </citation>
    <scope>NUCLEOTIDE SEQUENCE [LARGE SCALE GENOMIC DNA]</scope>
</reference>
<feature type="compositionally biased region" description="Polar residues" evidence="6">
    <location>
        <begin position="1641"/>
        <end position="1653"/>
    </location>
</feature>
<feature type="compositionally biased region" description="Acidic residues" evidence="6">
    <location>
        <begin position="2412"/>
        <end position="2431"/>
    </location>
</feature>
<feature type="compositionally biased region" description="Polar residues" evidence="6">
    <location>
        <begin position="1063"/>
        <end position="1074"/>
    </location>
</feature>
<reference evidence="10" key="3">
    <citation type="journal article" date="2022" name="bioRxiv">
        <title>A global pangenome for the wheat fungal pathogen Pyrenophora tritici-repentis and prediction of effector protein structural homology.</title>
        <authorList>
            <person name="Moolhuijzen P."/>
            <person name="See P.T."/>
            <person name="Shi G."/>
            <person name="Powell H.R."/>
            <person name="Cockram J."/>
            <person name="Jorgensen L.N."/>
            <person name="Benslimane H."/>
            <person name="Strelkov S.E."/>
            <person name="Turner J."/>
            <person name="Liu Z."/>
            <person name="Moffat C.S."/>
        </authorList>
    </citation>
    <scope>NUCLEOTIDE SEQUENCE</scope>
    <source>
        <strain evidence="10">86-124</strain>
    </source>
</reference>
<gene>
    <name evidence="10" type="ORF">Ptr86124_006782</name>
    <name evidence="9" type="ORF">PtrM4_109640</name>
</gene>
<feature type="compositionally biased region" description="Basic residues" evidence="6">
    <location>
        <begin position="633"/>
        <end position="651"/>
    </location>
</feature>
<feature type="compositionally biased region" description="Basic residues" evidence="6">
    <location>
        <begin position="1719"/>
        <end position="1729"/>
    </location>
</feature>
<feature type="compositionally biased region" description="Basic residues" evidence="6">
    <location>
        <begin position="166"/>
        <end position="176"/>
    </location>
</feature>
<feature type="compositionally biased region" description="Acidic residues" evidence="6">
    <location>
        <begin position="1570"/>
        <end position="1580"/>
    </location>
</feature>
<feature type="compositionally biased region" description="Polar residues" evidence="6">
    <location>
        <begin position="1685"/>
        <end position="1694"/>
    </location>
</feature>
<feature type="compositionally biased region" description="Acidic residues" evidence="6">
    <location>
        <begin position="1614"/>
        <end position="1628"/>
    </location>
</feature>
<dbReference type="EMBL" id="NQIK02000005">
    <property type="protein sequence ID" value="KAF7570962.1"/>
    <property type="molecule type" value="Genomic_DNA"/>
</dbReference>
<comment type="caution">
    <text evidence="10">The sequence shown here is derived from an EMBL/GenBank/DDBJ whole genome shotgun (WGS) entry which is preliminary data.</text>
</comment>
<dbReference type="Proteomes" id="UP000249757">
    <property type="component" value="Unassembled WGS sequence"/>
</dbReference>
<feature type="compositionally biased region" description="Polar residues" evidence="6">
    <location>
        <begin position="1269"/>
        <end position="1281"/>
    </location>
</feature>
<keyword evidence="11" id="KW-1185">Reference proteome</keyword>
<dbReference type="GO" id="GO:0000127">
    <property type="term" value="C:transcription factor TFIIIC complex"/>
    <property type="evidence" value="ECO:0007669"/>
    <property type="project" value="InterPro"/>
</dbReference>
<reference evidence="9" key="1">
    <citation type="journal article" date="2018" name="BMC Genomics">
        <title>Comparative genomics of the wheat fungal pathogen Pyrenophora tritici-repentis reveals chromosomal variations and genome plasticity.</title>
        <authorList>
            <person name="Moolhuijzen P."/>
            <person name="See P.T."/>
            <person name="Hane J.K."/>
            <person name="Shi G."/>
            <person name="Liu Z."/>
            <person name="Oliver R.P."/>
            <person name="Moffat C.S."/>
        </authorList>
    </citation>
    <scope>NUCLEOTIDE SEQUENCE [LARGE SCALE GENOMIC DNA]</scope>
    <source>
        <strain evidence="9">M4</strain>
    </source>
</reference>
<evidence type="ECO:0000259" key="7">
    <source>
        <dbReference type="Pfam" id="PF04182"/>
    </source>
</evidence>
<evidence type="ECO:0000313" key="10">
    <source>
        <dbReference type="EMBL" id="KAI1514152.1"/>
    </source>
</evidence>
<dbReference type="Proteomes" id="UP000245464">
    <property type="component" value="Chromosome 5"/>
</dbReference>
<feature type="region of interest" description="Disordered" evidence="6">
    <location>
        <begin position="2356"/>
        <end position="2431"/>
    </location>
</feature>
<evidence type="ECO:0000313" key="11">
    <source>
        <dbReference type="Proteomes" id="UP000249757"/>
    </source>
</evidence>
<feature type="compositionally biased region" description="Basic and acidic residues" evidence="6">
    <location>
        <begin position="1077"/>
        <end position="1089"/>
    </location>
</feature>
<dbReference type="Pfam" id="PF20222">
    <property type="entry name" value="DUF6581"/>
    <property type="match status" value="1"/>
</dbReference>
<evidence type="ECO:0000256" key="5">
    <source>
        <dbReference type="ARBA" id="ARBA00023242"/>
    </source>
</evidence>
<evidence type="ECO:0000259" key="8">
    <source>
        <dbReference type="Pfam" id="PF20222"/>
    </source>
</evidence>
<feature type="region of interest" description="Disordered" evidence="6">
    <location>
        <begin position="620"/>
        <end position="668"/>
    </location>
</feature>
<dbReference type="EMBL" id="NRDI02000008">
    <property type="protein sequence ID" value="KAI1514152.1"/>
    <property type="molecule type" value="Genomic_DNA"/>
</dbReference>
<accession>A0A2W1GP86</accession>
<dbReference type="InterPro" id="IPR007309">
    <property type="entry name" value="TFIIIC_Bblock-bd"/>
</dbReference>
<keyword evidence="2" id="KW-0597">Phosphoprotein</keyword>
<feature type="region of interest" description="Disordered" evidence="6">
    <location>
        <begin position="826"/>
        <end position="852"/>
    </location>
</feature>
<dbReference type="InterPro" id="IPR044210">
    <property type="entry name" value="Tfc3-like"/>
</dbReference>
<evidence type="ECO:0000256" key="2">
    <source>
        <dbReference type="ARBA" id="ARBA00022553"/>
    </source>
</evidence>
<dbReference type="Pfam" id="PF04182">
    <property type="entry name" value="B-block_TFIIIC"/>
    <property type="match status" value="1"/>
</dbReference>
<comment type="subcellular location">
    <subcellularLocation>
        <location evidence="1">Nucleus</location>
    </subcellularLocation>
</comment>
<feature type="region of interest" description="Disordered" evidence="6">
    <location>
        <begin position="1568"/>
        <end position="1785"/>
    </location>
</feature>
<feature type="region of interest" description="Disordered" evidence="6">
    <location>
        <begin position="1312"/>
        <end position="1333"/>
    </location>
</feature>
<dbReference type="InterPro" id="IPR046488">
    <property type="entry name" value="Sfc3/Tfc3_C"/>
</dbReference>
<feature type="region of interest" description="Disordered" evidence="6">
    <location>
        <begin position="2312"/>
        <end position="2342"/>
    </location>
</feature>
<feature type="domain" description="Transcription factor tau subunit sfc3/Tfc3 C-terminal" evidence="8">
    <location>
        <begin position="1799"/>
        <end position="2228"/>
    </location>
</feature>
<dbReference type="GO" id="GO:0042791">
    <property type="term" value="P:5S class rRNA transcription by RNA polymerase III"/>
    <property type="evidence" value="ECO:0007669"/>
    <property type="project" value="TreeGrafter"/>
</dbReference>
<keyword evidence="4" id="KW-0804">Transcription</keyword>
<feature type="compositionally biased region" description="Acidic residues" evidence="6">
    <location>
        <begin position="1695"/>
        <end position="1714"/>
    </location>
</feature>
<organism evidence="10 11">
    <name type="scientific">Pyrenophora tritici-repentis</name>
    <dbReference type="NCBI Taxonomy" id="45151"/>
    <lineage>
        <taxon>Eukaryota</taxon>
        <taxon>Fungi</taxon>
        <taxon>Dikarya</taxon>
        <taxon>Ascomycota</taxon>
        <taxon>Pezizomycotina</taxon>
        <taxon>Dothideomycetes</taxon>
        <taxon>Pleosporomycetidae</taxon>
        <taxon>Pleosporales</taxon>
        <taxon>Pleosporineae</taxon>
        <taxon>Pleosporaceae</taxon>
        <taxon>Pyrenophora</taxon>
    </lineage>
</organism>
<feature type="compositionally biased region" description="Polar residues" evidence="6">
    <location>
        <begin position="2367"/>
        <end position="2402"/>
    </location>
</feature>
<keyword evidence="3" id="KW-0238">DNA-binding</keyword>
<feature type="region of interest" description="Disordered" evidence="6">
    <location>
        <begin position="143"/>
        <end position="187"/>
    </location>
</feature>
<feature type="domain" description="B-block binding subunit of TFIIIC" evidence="7">
    <location>
        <begin position="217"/>
        <end position="285"/>
    </location>
</feature>
<protein>
    <submittedName>
        <fullName evidence="10">B-block binding protein</fullName>
    </submittedName>
    <submittedName>
        <fullName evidence="9">B-block-TFIIIC domain containing protein</fullName>
    </submittedName>
</protein>
<reference evidence="10" key="2">
    <citation type="submission" date="2021-05" db="EMBL/GenBank/DDBJ databases">
        <authorList>
            <person name="Moolhuijzen P.M."/>
            <person name="Moffat C.S."/>
        </authorList>
    </citation>
    <scope>NUCLEOTIDE SEQUENCE</scope>
    <source>
        <strain evidence="10">86-124</strain>
    </source>
</reference>
<dbReference type="GO" id="GO:0006384">
    <property type="term" value="P:transcription initiation at RNA polymerase III promoter"/>
    <property type="evidence" value="ECO:0007669"/>
    <property type="project" value="InterPro"/>
</dbReference>
<evidence type="ECO:0000256" key="1">
    <source>
        <dbReference type="ARBA" id="ARBA00004123"/>
    </source>
</evidence>
<feature type="region of interest" description="Disordered" evidence="6">
    <location>
        <begin position="872"/>
        <end position="927"/>
    </location>
</feature>